<evidence type="ECO:0000256" key="1">
    <source>
        <dbReference type="ARBA" id="ARBA00022741"/>
    </source>
</evidence>
<accession>A0A7J7NXB2</accession>
<evidence type="ECO:0000256" key="2">
    <source>
        <dbReference type="ARBA" id="ARBA00022840"/>
    </source>
</evidence>
<keyword evidence="1 3" id="KW-0547">Nucleotide-binding</keyword>
<feature type="domain" description="Protein kinase" evidence="4">
    <location>
        <begin position="17"/>
        <end position="127"/>
    </location>
</feature>
<keyword evidence="2 3" id="KW-0067">ATP-binding</keyword>
<dbReference type="Gene3D" id="3.30.200.20">
    <property type="entry name" value="Phosphorylase Kinase, domain 1"/>
    <property type="match status" value="1"/>
</dbReference>
<reference evidence="5 6" key="1">
    <citation type="journal article" date="2020" name="IScience">
        <title>Genome Sequencing of the Endangered Kingdonia uniflora (Circaeasteraceae, Ranunculales) Reveals Potential Mechanisms of Evolutionary Specialization.</title>
        <authorList>
            <person name="Sun Y."/>
            <person name="Deng T."/>
            <person name="Zhang A."/>
            <person name="Moore M.J."/>
            <person name="Landis J.B."/>
            <person name="Lin N."/>
            <person name="Zhang H."/>
            <person name="Zhang X."/>
            <person name="Huang J."/>
            <person name="Zhang X."/>
            <person name="Sun H."/>
            <person name="Wang H."/>
        </authorList>
    </citation>
    <scope>NUCLEOTIDE SEQUENCE [LARGE SCALE GENOMIC DNA]</scope>
    <source>
        <strain evidence="5">TB1705</strain>
        <tissue evidence="5">Leaf</tissue>
    </source>
</reference>
<dbReference type="InterPro" id="IPR011009">
    <property type="entry name" value="Kinase-like_dom_sf"/>
</dbReference>
<dbReference type="AlphaFoldDB" id="A0A7J7NXB2"/>
<dbReference type="EMBL" id="JACGCM010000468">
    <property type="protein sequence ID" value="KAF6171622.1"/>
    <property type="molecule type" value="Genomic_DNA"/>
</dbReference>
<dbReference type="OrthoDB" id="10254721at2759"/>
<proteinExistence type="predicted"/>
<feature type="non-terminal residue" evidence="5">
    <location>
        <position position="127"/>
    </location>
</feature>
<sequence>TQREFRFKDLRRASNNFNENMKLGQGEFGIVYKGVLAKEKNMEIAMKKFSRENIQGKNNFLAEITTINRLRHKHLPAELITPVSSGFPASTSAAQRKILIRLPYAQCYGGHQFGLWAGQLGDGLAVF</sequence>
<dbReference type="GO" id="GO:0005524">
    <property type="term" value="F:ATP binding"/>
    <property type="evidence" value="ECO:0007669"/>
    <property type="project" value="UniProtKB-UniRule"/>
</dbReference>
<dbReference type="GO" id="GO:0016779">
    <property type="term" value="F:nucleotidyltransferase activity"/>
    <property type="evidence" value="ECO:0007669"/>
    <property type="project" value="UniProtKB-KW"/>
</dbReference>
<evidence type="ECO:0000259" key="4">
    <source>
        <dbReference type="PROSITE" id="PS50011"/>
    </source>
</evidence>
<dbReference type="InterPro" id="IPR000719">
    <property type="entry name" value="Prot_kinase_dom"/>
</dbReference>
<feature type="binding site" evidence="3">
    <location>
        <position position="47"/>
    </location>
    <ligand>
        <name>ATP</name>
        <dbReference type="ChEBI" id="CHEBI:30616"/>
    </ligand>
</feature>
<dbReference type="SUPFAM" id="SSF56112">
    <property type="entry name" value="Protein kinase-like (PK-like)"/>
    <property type="match status" value="1"/>
</dbReference>
<gene>
    <name evidence="5" type="ORF">GIB67_030388</name>
</gene>
<dbReference type="GO" id="GO:0004672">
    <property type="term" value="F:protein kinase activity"/>
    <property type="evidence" value="ECO:0007669"/>
    <property type="project" value="InterPro"/>
</dbReference>
<dbReference type="InterPro" id="IPR017441">
    <property type="entry name" value="Protein_kinase_ATP_BS"/>
</dbReference>
<organism evidence="5 6">
    <name type="scientific">Kingdonia uniflora</name>
    <dbReference type="NCBI Taxonomy" id="39325"/>
    <lineage>
        <taxon>Eukaryota</taxon>
        <taxon>Viridiplantae</taxon>
        <taxon>Streptophyta</taxon>
        <taxon>Embryophyta</taxon>
        <taxon>Tracheophyta</taxon>
        <taxon>Spermatophyta</taxon>
        <taxon>Magnoliopsida</taxon>
        <taxon>Ranunculales</taxon>
        <taxon>Circaeasteraceae</taxon>
        <taxon>Kingdonia</taxon>
    </lineage>
</organism>
<dbReference type="PROSITE" id="PS50011">
    <property type="entry name" value="PROTEIN_KINASE_DOM"/>
    <property type="match status" value="1"/>
</dbReference>
<dbReference type="Pfam" id="PF00069">
    <property type="entry name" value="Pkinase"/>
    <property type="match status" value="1"/>
</dbReference>
<dbReference type="InterPro" id="IPR050528">
    <property type="entry name" value="L-type_Lectin-RKs"/>
</dbReference>
<evidence type="ECO:0000256" key="3">
    <source>
        <dbReference type="PROSITE-ProRule" id="PRU10141"/>
    </source>
</evidence>
<dbReference type="PANTHER" id="PTHR27007">
    <property type="match status" value="1"/>
</dbReference>
<evidence type="ECO:0000313" key="5">
    <source>
        <dbReference type="EMBL" id="KAF6171622.1"/>
    </source>
</evidence>
<evidence type="ECO:0000313" key="6">
    <source>
        <dbReference type="Proteomes" id="UP000541444"/>
    </source>
</evidence>
<keyword evidence="6" id="KW-1185">Reference proteome</keyword>
<protein>
    <recommendedName>
        <fullName evidence="4">Protein kinase domain-containing protein</fullName>
    </recommendedName>
</protein>
<dbReference type="Proteomes" id="UP000541444">
    <property type="component" value="Unassembled WGS sequence"/>
</dbReference>
<dbReference type="PROSITE" id="PS00107">
    <property type="entry name" value="PROTEIN_KINASE_ATP"/>
    <property type="match status" value="1"/>
</dbReference>
<dbReference type="GO" id="GO:0046872">
    <property type="term" value="F:metal ion binding"/>
    <property type="evidence" value="ECO:0007669"/>
    <property type="project" value="UniProtKB-KW"/>
</dbReference>
<comment type="caution">
    <text evidence="5">The sequence shown here is derived from an EMBL/GenBank/DDBJ whole genome shotgun (WGS) entry which is preliminary data.</text>
</comment>
<name>A0A7J7NXB2_9MAGN</name>